<dbReference type="PANTHER" id="PTHR33211:SF107">
    <property type="entry name" value="NON-SPECIFIC SERINE_THREONINE PROTEIN KINASE"/>
    <property type="match status" value="1"/>
</dbReference>
<dbReference type="AlphaFoldDB" id="A0A177WMN8"/>
<reference evidence="1 2" key="2">
    <citation type="submission" date="2016-05" db="EMBL/GenBank/DDBJ databases">
        <title>Lineage-specific infection strategies underlie the spectrum of fungal disease in amphibians.</title>
        <authorList>
            <person name="Cuomo C.A."/>
            <person name="Farrer R.A."/>
            <person name="James T."/>
            <person name="Longcore J."/>
            <person name="Birren B."/>
        </authorList>
    </citation>
    <scope>NUCLEOTIDE SEQUENCE [LARGE SCALE GENOMIC DNA]</scope>
    <source>
        <strain evidence="1 2">JEL423</strain>
    </source>
</reference>
<sequence length="132" mass="14703">MENQEFYIRYLDNQPVKIDIHVNNERTALRPFPLLTVSHLIAAYKIATIPLLDNLSLAQLTLHNALDGPVIPGNRLLTSIQYPLGTYEQPLIIKFKTVMAGKARAIGTKMSVNSLASEDAIENFARSISLNN</sequence>
<protein>
    <submittedName>
        <fullName evidence="1">Uncharacterized protein</fullName>
    </submittedName>
</protein>
<gene>
    <name evidence="1" type="ORF">BDEG_24999</name>
</gene>
<reference evidence="1 2" key="1">
    <citation type="submission" date="2006-10" db="EMBL/GenBank/DDBJ databases">
        <title>The Genome Sequence of Batrachochytrium dendrobatidis JEL423.</title>
        <authorList>
            <consortium name="The Broad Institute Genome Sequencing Platform"/>
            <person name="Birren B."/>
            <person name="Lander E."/>
            <person name="Galagan J."/>
            <person name="Cuomo C."/>
            <person name="Devon K."/>
            <person name="Jaffe D."/>
            <person name="Butler J."/>
            <person name="Alvarez P."/>
            <person name="Gnerre S."/>
            <person name="Grabherr M."/>
            <person name="Kleber M."/>
            <person name="Mauceli E."/>
            <person name="Brockman W."/>
            <person name="Young S."/>
            <person name="LaButti K."/>
            <person name="Sykes S."/>
            <person name="DeCaprio D."/>
            <person name="Crawford M."/>
            <person name="Koehrsen M."/>
            <person name="Engels R."/>
            <person name="Montgomery P."/>
            <person name="Pearson M."/>
            <person name="Howarth C."/>
            <person name="Larson L."/>
            <person name="White J."/>
            <person name="O'Leary S."/>
            <person name="Kodira C."/>
            <person name="Zeng Q."/>
            <person name="Yandava C."/>
            <person name="Alvarado L."/>
            <person name="Longcore J."/>
            <person name="James T."/>
        </authorList>
    </citation>
    <scope>NUCLEOTIDE SEQUENCE [LARGE SCALE GENOMIC DNA]</scope>
    <source>
        <strain evidence="1 2">JEL423</strain>
    </source>
</reference>
<evidence type="ECO:0000313" key="1">
    <source>
        <dbReference type="EMBL" id="OAJ41388.1"/>
    </source>
</evidence>
<name>A0A177WMN8_BATDL</name>
<organism evidence="1 2">
    <name type="scientific">Batrachochytrium dendrobatidis (strain JEL423)</name>
    <dbReference type="NCBI Taxonomy" id="403673"/>
    <lineage>
        <taxon>Eukaryota</taxon>
        <taxon>Fungi</taxon>
        <taxon>Fungi incertae sedis</taxon>
        <taxon>Chytridiomycota</taxon>
        <taxon>Chytridiomycota incertae sedis</taxon>
        <taxon>Chytridiomycetes</taxon>
        <taxon>Rhizophydiales</taxon>
        <taxon>Rhizophydiales incertae sedis</taxon>
        <taxon>Batrachochytrium</taxon>
    </lineage>
</organism>
<dbReference type="VEuPathDB" id="FungiDB:BDEG_24999"/>
<dbReference type="Proteomes" id="UP000077115">
    <property type="component" value="Unassembled WGS sequence"/>
</dbReference>
<accession>A0A177WMN8</accession>
<dbReference type="PANTHER" id="PTHR33211">
    <property type="entry name" value="EXPRESSED PROTEIN"/>
    <property type="match status" value="1"/>
</dbReference>
<dbReference type="EMBL" id="DS022305">
    <property type="protein sequence ID" value="OAJ41387.1"/>
    <property type="molecule type" value="Genomic_DNA"/>
</dbReference>
<dbReference type="EMBL" id="DS022305">
    <property type="protein sequence ID" value="OAJ41388.1"/>
    <property type="molecule type" value="Genomic_DNA"/>
</dbReference>
<dbReference type="OrthoDB" id="2158113at2759"/>
<proteinExistence type="predicted"/>
<evidence type="ECO:0000313" key="2">
    <source>
        <dbReference type="Proteomes" id="UP000077115"/>
    </source>
</evidence>